<reference evidence="1 2" key="1">
    <citation type="submission" date="2018-08" db="EMBL/GenBank/DDBJ databases">
        <title>Genome and evolution of the arbuscular mycorrhizal fungus Diversispora epigaea (formerly Glomus versiforme) and its bacterial endosymbionts.</title>
        <authorList>
            <person name="Sun X."/>
            <person name="Fei Z."/>
            <person name="Harrison M."/>
        </authorList>
    </citation>
    <scope>NUCLEOTIDE SEQUENCE [LARGE SCALE GENOMIC DNA]</scope>
    <source>
        <strain evidence="1 2">IT104</strain>
    </source>
</reference>
<keyword evidence="2" id="KW-1185">Reference proteome</keyword>
<gene>
    <name evidence="1" type="ORF">Glove_114g106</name>
</gene>
<sequence length="186" mass="22092">MLKAHRGKEIERVFIIGMSPVLINNISSSFGVSYDITLEQNFKYMYGLEEKDIKEALTYIFTEKEHYTDEEKQNFIKFHLKQIRIIYNKYKYEYTQDSGIYYTNVCLNYLQNLLDGKQIGNSNELDDNMLRFVGKYPYTRRYRKYQQYILEELYSSNTMLMGGSQFDTVSILRLAAITNMFLAGRI</sequence>
<dbReference type="OrthoDB" id="2430821at2759"/>
<evidence type="ECO:0000313" key="2">
    <source>
        <dbReference type="Proteomes" id="UP000266861"/>
    </source>
</evidence>
<dbReference type="STRING" id="1348612.A0A397JAE3"/>
<proteinExistence type="predicted"/>
<accession>A0A397JAE3</accession>
<name>A0A397JAE3_9GLOM</name>
<organism evidence="1 2">
    <name type="scientific">Diversispora epigaea</name>
    <dbReference type="NCBI Taxonomy" id="1348612"/>
    <lineage>
        <taxon>Eukaryota</taxon>
        <taxon>Fungi</taxon>
        <taxon>Fungi incertae sedis</taxon>
        <taxon>Mucoromycota</taxon>
        <taxon>Glomeromycotina</taxon>
        <taxon>Glomeromycetes</taxon>
        <taxon>Diversisporales</taxon>
        <taxon>Diversisporaceae</taxon>
        <taxon>Diversispora</taxon>
    </lineage>
</organism>
<protein>
    <submittedName>
        <fullName evidence="1">Uncharacterized protein</fullName>
    </submittedName>
</protein>
<evidence type="ECO:0000313" key="1">
    <source>
        <dbReference type="EMBL" id="RHZ82144.1"/>
    </source>
</evidence>
<dbReference type="Proteomes" id="UP000266861">
    <property type="component" value="Unassembled WGS sequence"/>
</dbReference>
<dbReference type="AlphaFoldDB" id="A0A397JAE3"/>
<comment type="caution">
    <text evidence="1">The sequence shown here is derived from an EMBL/GenBank/DDBJ whole genome shotgun (WGS) entry which is preliminary data.</text>
</comment>
<dbReference type="EMBL" id="PQFF01000106">
    <property type="protein sequence ID" value="RHZ82144.1"/>
    <property type="molecule type" value="Genomic_DNA"/>
</dbReference>